<dbReference type="InterPro" id="IPR035919">
    <property type="entry name" value="EAL_sf"/>
</dbReference>
<dbReference type="EMBL" id="SRPF01000001">
    <property type="protein sequence ID" value="TGN41700.1"/>
    <property type="molecule type" value="Genomic_DNA"/>
</dbReference>
<keyword evidence="1" id="KW-0472">Membrane</keyword>
<dbReference type="PANTHER" id="PTHR33121:SF70">
    <property type="entry name" value="SIGNALING PROTEIN YKOW"/>
    <property type="match status" value="1"/>
</dbReference>
<dbReference type="InterPro" id="IPR011622">
    <property type="entry name" value="7TMR_DISM_rcpt_extracell_dom2"/>
</dbReference>
<evidence type="ECO:0000256" key="1">
    <source>
        <dbReference type="SAM" id="Phobius"/>
    </source>
</evidence>
<dbReference type="PROSITE" id="PS50883">
    <property type="entry name" value="EAL"/>
    <property type="match status" value="1"/>
</dbReference>
<dbReference type="OrthoDB" id="6279314at2"/>
<feature type="signal peptide" evidence="2">
    <location>
        <begin position="1"/>
        <end position="24"/>
    </location>
</feature>
<dbReference type="SUPFAM" id="SSF55073">
    <property type="entry name" value="Nucleotide cyclase"/>
    <property type="match status" value="1"/>
</dbReference>
<dbReference type="AlphaFoldDB" id="A0A4Z1C7T5"/>
<evidence type="ECO:0000313" key="5">
    <source>
        <dbReference type="Proteomes" id="UP000298325"/>
    </source>
</evidence>
<keyword evidence="1" id="KW-0812">Transmembrane</keyword>
<reference evidence="4 5" key="1">
    <citation type="submission" date="2019-04" db="EMBL/GenBank/DDBJ databases">
        <authorList>
            <person name="Park S."/>
            <person name="Yoon J.-H."/>
        </authorList>
    </citation>
    <scope>NUCLEOTIDE SEQUENCE [LARGE SCALE GENOMIC DNA]</scope>
    <source>
        <strain evidence="4 5">HJM-18</strain>
    </source>
</reference>
<dbReference type="CDD" id="cd01948">
    <property type="entry name" value="EAL"/>
    <property type="match status" value="1"/>
</dbReference>
<dbReference type="GO" id="GO:0071111">
    <property type="term" value="F:cyclic-guanylate-specific phosphodiesterase activity"/>
    <property type="evidence" value="ECO:0007669"/>
    <property type="project" value="InterPro"/>
</dbReference>
<feature type="transmembrane region" description="Helical" evidence="1">
    <location>
        <begin position="304"/>
        <end position="328"/>
    </location>
</feature>
<feature type="transmembrane region" description="Helical" evidence="1">
    <location>
        <begin position="281"/>
        <end position="298"/>
    </location>
</feature>
<protein>
    <submittedName>
        <fullName evidence="4">EAL domain-containing protein</fullName>
    </submittedName>
</protein>
<comment type="caution">
    <text evidence="4">The sequence shown here is derived from an EMBL/GenBank/DDBJ whole genome shotgun (WGS) entry which is preliminary data.</text>
</comment>
<evidence type="ECO:0000313" key="4">
    <source>
        <dbReference type="EMBL" id="TGN41700.1"/>
    </source>
</evidence>
<feature type="transmembrane region" description="Helical" evidence="1">
    <location>
        <begin position="245"/>
        <end position="269"/>
    </location>
</feature>
<keyword evidence="5" id="KW-1185">Reference proteome</keyword>
<dbReference type="PANTHER" id="PTHR33121">
    <property type="entry name" value="CYCLIC DI-GMP PHOSPHODIESTERASE PDEF"/>
    <property type="match status" value="1"/>
</dbReference>
<dbReference type="InterPro" id="IPR001633">
    <property type="entry name" value="EAL_dom"/>
</dbReference>
<dbReference type="Pfam" id="PF07695">
    <property type="entry name" value="7TMR-DISM_7TM"/>
    <property type="match status" value="1"/>
</dbReference>
<dbReference type="Gene3D" id="3.20.20.450">
    <property type="entry name" value="EAL domain"/>
    <property type="match status" value="1"/>
</dbReference>
<evidence type="ECO:0000259" key="3">
    <source>
        <dbReference type="PROSITE" id="PS50883"/>
    </source>
</evidence>
<dbReference type="InterPro" id="IPR029787">
    <property type="entry name" value="Nucleotide_cyclase"/>
</dbReference>
<dbReference type="SMART" id="SM00052">
    <property type="entry name" value="EAL"/>
    <property type="match status" value="1"/>
</dbReference>
<gene>
    <name evidence="4" type="ORF">E5Q11_04015</name>
</gene>
<dbReference type="SMART" id="SM00267">
    <property type="entry name" value="GGDEF"/>
    <property type="match status" value="1"/>
</dbReference>
<dbReference type="Gene3D" id="3.30.70.270">
    <property type="match status" value="1"/>
</dbReference>
<accession>A0A4Z1C7T5</accession>
<feature type="transmembrane region" description="Helical" evidence="1">
    <location>
        <begin position="335"/>
        <end position="357"/>
    </location>
</feature>
<dbReference type="InterPro" id="IPR000160">
    <property type="entry name" value="GGDEF_dom"/>
</dbReference>
<dbReference type="RefSeq" id="WP_135802085.1">
    <property type="nucleotide sequence ID" value="NZ_SRPF01000001.1"/>
</dbReference>
<sequence>MTEKNWMVLLILAFAMVFSPALSANVVIQGESEHYSLNDELTYTLDPTGQMTLAGVVAKGEWLDKSGRVLNLGFTDSPVWVRTSVQIPETSSEQWYVVVPYPLLEEAELHILRDGGLPSVHRVTSEQVRQSRRHSNGYSISLPIPRGLTGNLDLLLRADSSTSLQVPVELWREDHLLDRYITQSLSWGAYFGLLSALIIYNLFLFLSIRDGAYGYYVLYLASLSFAMLSISGVGNTFIWPQSPTLTLYALPIGTGFLSLWALLFAREFLRWPGFSPRLNRSMKLAAGLATALIVYTLFDPFSGAQLAGLLGILVVTLLIAAGAGGLLAGIAIARYFVLAWTAFALGASVYLLNVFGFLPVNAITNNALAVGSAAEVLLLSFALAHRIKEERAHKISALQLQQDAERQVRELHLKSLEQAMHDSVTRMPNTSLLNHRLKETTQQDGRVALVLVHYPQVKEIASSMGYNLAEEMFRQLVNNFNHALAGPDSIICLETKGPSYLAIPDFGSIAFMMDLEEWDGRLEPFIEQVVGNHDVTVNSIRLPLFMNLHCGVAIYPEHGDTAEVLFQNASAARDSSARDKVTVQVYSEEISAFARRRLALMGALPQAIEAEELELYLQPQMNGTGQTLVGVEVLIRWNSARFGSVPAGEIVEIAENGGLMDLLSRFVIRQAWKTIKTLQEKNLNITCSINLSVQNLTNSSFTSHVLADAKQNAMPMDRLIFEVTETSMMHNIDAVVGSLLLIADAGCKVALDDFGTGYSSLAYLSRLPINELKIDRCFVSQMCTSKHNLSIVENTLKLAKTLNLETVAEGVEDAETLEMLHKLGCHRVQGYHFARPMPIGEFCEWALSR</sequence>
<dbReference type="InterPro" id="IPR050706">
    <property type="entry name" value="Cyclic-di-GMP_PDE-like"/>
</dbReference>
<organism evidence="4 5">
    <name type="scientific">Marinobacter confluentis</name>
    <dbReference type="NCBI Taxonomy" id="1697557"/>
    <lineage>
        <taxon>Bacteria</taxon>
        <taxon>Pseudomonadati</taxon>
        <taxon>Pseudomonadota</taxon>
        <taxon>Gammaproteobacteria</taxon>
        <taxon>Pseudomonadales</taxon>
        <taxon>Marinobacteraceae</taxon>
        <taxon>Marinobacter</taxon>
    </lineage>
</organism>
<dbReference type="Pfam" id="PF00563">
    <property type="entry name" value="EAL"/>
    <property type="match status" value="1"/>
</dbReference>
<dbReference type="SUPFAM" id="SSF141868">
    <property type="entry name" value="EAL domain-like"/>
    <property type="match status" value="1"/>
</dbReference>
<name>A0A4Z1C7T5_9GAMM</name>
<feature type="transmembrane region" description="Helical" evidence="1">
    <location>
        <begin position="213"/>
        <end position="239"/>
    </location>
</feature>
<dbReference type="InterPro" id="IPR011623">
    <property type="entry name" value="7TMR_DISM_rcpt_extracell_dom1"/>
</dbReference>
<keyword evidence="2" id="KW-0732">Signal</keyword>
<dbReference type="Gene3D" id="2.60.40.2380">
    <property type="match status" value="1"/>
</dbReference>
<evidence type="ECO:0000256" key="2">
    <source>
        <dbReference type="SAM" id="SignalP"/>
    </source>
</evidence>
<dbReference type="Proteomes" id="UP000298325">
    <property type="component" value="Unassembled WGS sequence"/>
</dbReference>
<feature type="domain" description="EAL" evidence="3">
    <location>
        <begin position="597"/>
        <end position="849"/>
    </location>
</feature>
<feature type="chain" id="PRO_5021459044" evidence="2">
    <location>
        <begin position="25"/>
        <end position="849"/>
    </location>
</feature>
<proteinExistence type="predicted"/>
<dbReference type="InterPro" id="IPR043128">
    <property type="entry name" value="Rev_trsase/Diguanyl_cyclase"/>
</dbReference>
<dbReference type="Pfam" id="PF07696">
    <property type="entry name" value="7TMR-DISMED2"/>
    <property type="match status" value="1"/>
</dbReference>
<keyword evidence="1" id="KW-1133">Transmembrane helix</keyword>
<feature type="transmembrane region" description="Helical" evidence="1">
    <location>
        <begin position="187"/>
        <end position="206"/>
    </location>
</feature>